<evidence type="ECO:0000313" key="8">
    <source>
        <dbReference type="EMBL" id="EAS50011.1"/>
    </source>
</evidence>
<evidence type="ECO:0000256" key="2">
    <source>
        <dbReference type="ARBA" id="ARBA00022679"/>
    </source>
</evidence>
<dbReference type="GO" id="GO:0003872">
    <property type="term" value="F:6-phosphofructokinase activity"/>
    <property type="evidence" value="ECO:0007669"/>
    <property type="project" value="TreeGrafter"/>
</dbReference>
<organism evidence="8 9">
    <name type="scientific">Aurantimonas manganoxydans (strain ATCC BAA-1229 / DSM 21871 / SI85-9A1)</name>
    <dbReference type="NCBI Taxonomy" id="287752"/>
    <lineage>
        <taxon>Bacteria</taxon>
        <taxon>Pseudomonadati</taxon>
        <taxon>Pseudomonadota</taxon>
        <taxon>Alphaproteobacteria</taxon>
        <taxon>Hyphomicrobiales</taxon>
        <taxon>Aurantimonadaceae</taxon>
        <taxon>Aurantimonas</taxon>
    </lineage>
</organism>
<reference evidence="8 9" key="1">
    <citation type="journal article" date="2008" name="Appl. Environ. Microbiol.">
        <title>Genomic insights into Mn(II) oxidation by the marine alphaproteobacterium Aurantimonas sp. strain SI85-9A1.</title>
        <authorList>
            <person name="Dick G.J."/>
            <person name="Podell S."/>
            <person name="Johnson H.A."/>
            <person name="Rivera-Espinoza Y."/>
            <person name="Bernier-Latmani R."/>
            <person name="McCarthy J.K."/>
            <person name="Torpey J.W."/>
            <person name="Clement B.G."/>
            <person name="Gaasterland T."/>
            <person name="Tebo B.M."/>
        </authorList>
    </citation>
    <scope>NUCLEOTIDE SEQUENCE [LARGE SCALE GENOMIC DNA]</scope>
    <source>
        <strain evidence="8 9">SI85-9A1</strain>
    </source>
</reference>
<accession>Q1YIV6</accession>
<dbReference type="CDD" id="cd01164">
    <property type="entry name" value="FruK_PfkB_like"/>
    <property type="match status" value="1"/>
</dbReference>
<dbReference type="AlphaFoldDB" id="Q1YIV6"/>
<comment type="caution">
    <text evidence="8">The sequence shown here is derived from an EMBL/GenBank/DDBJ whole genome shotgun (WGS) entry which is preliminary data.</text>
</comment>
<evidence type="ECO:0000313" key="9">
    <source>
        <dbReference type="Proteomes" id="UP000000321"/>
    </source>
</evidence>
<keyword evidence="4 8" id="KW-0418">Kinase</keyword>
<dbReference type="Pfam" id="PF00294">
    <property type="entry name" value="PfkB"/>
    <property type="match status" value="1"/>
</dbReference>
<evidence type="ECO:0000256" key="4">
    <source>
        <dbReference type="ARBA" id="ARBA00022777"/>
    </source>
</evidence>
<comment type="similarity">
    <text evidence="1 6">Belongs to the carbohydrate kinase PfkB family.</text>
</comment>
<keyword evidence="9" id="KW-1185">Reference proteome</keyword>
<dbReference type="EMBL" id="AAPJ01000003">
    <property type="protein sequence ID" value="EAS50011.1"/>
    <property type="molecule type" value="Genomic_DNA"/>
</dbReference>
<dbReference type="RefSeq" id="WP_009209221.1">
    <property type="nucleotide sequence ID" value="NZ_BBWP01000024.1"/>
</dbReference>
<dbReference type="InterPro" id="IPR011611">
    <property type="entry name" value="PfkB_dom"/>
</dbReference>
<dbReference type="InterPro" id="IPR029056">
    <property type="entry name" value="Ribokinase-like"/>
</dbReference>
<name>Q1YIV6_AURMS</name>
<dbReference type="InterPro" id="IPR017583">
    <property type="entry name" value="Tagatose/fructose_Pkinase"/>
</dbReference>
<dbReference type="PANTHER" id="PTHR46566">
    <property type="entry name" value="1-PHOSPHOFRUCTOKINASE-RELATED"/>
    <property type="match status" value="1"/>
</dbReference>
<dbReference type="GO" id="GO:0005829">
    <property type="term" value="C:cytosol"/>
    <property type="evidence" value="ECO:0007669"/>
    <property type="project" value="TreeGrafter"/>
</dbReference>
<dbReference type="PANTHER" id="PTHR46566:SF2">
    <property type="entry name" value="ATP-DEPENDENT 6-PHOSPHOFRUCTOKINASE ISOZYME 2"/>
    <property type="match status" value="1"/>
</dbReference>
<feature type="domain" description="Carbohydrate kinase PfkB" evidence="7">
    <location>
        <begin position="21"/>
        <end position="295"/>
    </location>
</feature>
<dbReference type="GO" id="GO:0005524">
    <property type="term" value="F:ATP binding"/>
    <property type="evidence" value="ECO:0007669"/>
    <property type="project" value="UniProtKB-KW"/>
</dbReference>
<keyword evidence="2 6" id="KW-0808">Transferase</keyword>
<evidence type="ECO:0000256" key="1">
    <source>
        <dbReference type="ARBA" id="ARBA00010688"/>
    </source>
</evidence>
<gene>
    <name evidence="8" type="ORF">SI859A1_01364</name>
</gene>
<evidence type="ECO:0000259" key="7">
    <source>
        <dbReference type="Pfam" id="PF00294"/>
    </source>
</evidence>
<evidence type="ECO:0000256" key="3">
    <source>
        <dbReference type="ARBA" id="ARBA00022741"/>
    </source>
</evidence>
<sequence>MIVTLTMNPALDLTTSVGRLLPEAKLRCGPARLDPGGGGVNVGRVVGALGGAARAIFAAGGTMGQAYMERLVGEGLETRPIAIAGETRLNITVAETDTTAQYRLVLPGPELCEAEWRACLDAVDADLVPGGFVVASGSLPPGVPTDFYARISAAAKRQGARCVIDTSGPALAVALLEGVFLAKPNQREFCELTGVAPADRQGQEQAALDMVRRGAAEIVALTLGSEGAIIASASGLLRIPPVSVEPQSAVGAGDSFVGAFVLALSQGRPLENAACLASAAGVAALLTPGTELCREADVRRIERELVARMGLETPDDAWQPVPATK</sequence>
<dbReference type="NCBIfam" id="TIGR03168">
    <property type="entry name" value="1-PFK"/>
    <property type="match status" value="1"/>
</dbReference>
<evidence type="ECO:0000256" key="6">
    <source>
        <dbReference type="PIRNR" id="PIRNR000535"/>
    </source>
</evidence>
<keyword evidence="3" id="KW-0547">Nucleotide-binding</keyword>
<dbReference type="BioCyc" id="AURANTIMONAS:SI859A1_01364-MONOMER"/>
<proteinExistence type="inferred from homology"/>
<evidence type="ECO:0000256" key="5">
    <source>
        <dbReference type="ARBA" id="ARBA00022840"/>
    </source>
</evidence>
<dbReference type="PIRSF" id="PIRSF000535">
    <property type="entry name" value="1PFK/6PFK/LacC"/>
    <property type="match status" value="1"/>
</dbReference>
<dbReference type="Gene3D" id="3.40.1190.20">
    <property type="match status" value="1"/>
</dbReference>
<dbReference type="HOGENOM" id="CLU_050013_0_2_5"/>
<dbReference type="Proteomes" id="UP000000321">
    <property type="component" value="Unassembled WGS sequence"/>
</dbReference>
<protein>
    <recommendedName>
        <fullName evidence="6">Phosphofructokinase</fullName>
    </recommendedName>
</protein>
<keyword evidence="5" id="KW-0067">ATP-binding</keyword>
<dbReference type="SUPFAM" id="SSF53613">
    <property type="entry name" value="Ribokinase-like"/>
    <property type="match status" value="1"/>
</dbReference>